<dbReference type="EMBL" id="JARQWQ010000127">
    <property type="protein sequence ID" value="KAK2549382.1"/>
    <property type="molecule type" value="Genomic_DNA"/>
</dbReference>
<proteinExistence type="predicted"/>
<evidence type="ECO:0008006" key="3">
    <source>
        <dbReference type="Google" id="ProtNLM"/>
    </source>
</evidence>
<dbReference type="Proteomes" id="UP001249851">
    <property type="component" value="Unassembled WGS sequence"/>
</dbReference>
<accession>A0AAD9PUJ1</accession>
<evidence type="ECO:0000313" key="1">
    <source>
        <dbReference type="EMBL" id="KAK2549382.1"/>
    </source>
</evidence>
<comment type="caution">
    <text evidence="1">The sequence shown here is derived from an EMBL/GenBank/DDBJ whole genome shotgun (WGS) entry which is preliminary data.</text>
</comment>
<reference evidence="1" key="1">
    <citation type="journal article" date="2023" name="G3 (Bethesda)">
        <title>Whole genome assembly and annotation of the endangered Caribbean coral Acropora cervicornis.</title>
        <authorList>
            <person name="Selwyn J.D."/>
            <person name="Vollmer S.V."/>
        </authorList>
    </citation>
    <scope>NUCLEOTIDE SEQUENCE</scope>
    <source>
        <strain evidence="1">K2</strain>
    </source>
</reference>
<organism evidence="1 2">
    <name type="scientific">Acropora cervicornis</name>
    <name type="common">Staghorn coral</name>
    <dbReference type="NCBI Taxonomy" id="6130"/>
    <lineage>
        <taxon>Eukaryota</taxon>
        <taxon>Metazoa</taxon>
        <taxon>Cnidaria</taxon>
        <taxon>Anthozoa</taxon>
        <taxon>Hexacorallia</taxon>
        <taxon>Scleractinia</taxon>
        <taxon>Astrocoeniina</taxon>
        <taxon>Acroporidae</taxon>
        <taxon>Acropora</taxon>
    </lineage>
</organism>
<gene>
    <name evidence="1" type="ORF">P5673_030207</name>
</gene>
<keyword evidence="2" id="KW-1185">Reference proteome</keyword>
<reference evidence="1" key="2">
    <citation type="journal article" date="2023" name="Science">
        <title>Genomic signatures of disease resistance in endangered staghorn corals.</title>
        <authorList>
            <person name="Vollmer S.V."/>
            <person name="Selwyn J.D."/>
            <person name="Despard B.A."/>
            <person name="Roesel C.L."/>
        </authorList>
    </citation>
    <scope>NUCLEOTIDE SEQUENCE</scope>
    <source>
        <strain evidence="1">K2</strain>
    </source>
</reference>
<dbReference type="PANTHER" id="PTHR31751">
    <property type="entry name" value="SI:CH211-108C17.2-RELATED-RELATED"/>
    <property type="match status" value="1"/>
</dbReference>
<evidence type="ECO:0000313" key="2">
    <source>
        <dbReference type="Proteomes" id="UP001249851"/>
    </source>
</evidence>
<dbReference type="PANTHER" id="PTHR31751:SF42">
    <property type="entry name" value="PROTEIN CBG10204"/>
    <property type="match status" value="1"/>
</dbReference>
<dbReference type="AlphaFoldDB" id="A0AAD9PUJ1"/>
<protein>
    <recommendedName>
        <fullName evidence="3">Transposase</fullName>
    </recommendedName>
</protein>
<sequence length="556" mass="62642">MGLKKQNHLLPGAVPTIHSQPEANSSLLKDYEEASCLAVGSEPIGDLDLSDLMPETGPGNEERKFNNVGIQCDIGFVWSELRRKCVTSVGTQVEPVITDSEVQCEITLIPTCSTPLCSPVKSVGCHSDDDNKDQDYIPSNLFSAEVMEEEEEEEKKSQKTEENERIIYSKKGSVPPQSESKFIVFLSCLLQLFEFCPLCTEPATAEVSSVCGTLIHVTQKCLTCSYARVWRSQPYIKKIPAGNLLLSAAILYSGSMISQTLRMLKIMKIQCFSRQIYHKHQRNYLIPIIVQMWKEEQEKLVERLSNLEGGIVLSGDGRSDSPGHSAKYGAFTVIEQRTNKVLDVQLVQSNEVPNSYWCEHEGLIRMEAFLANKNLDLDVIITDRNRQNAAHIRRNMAPKGTKHYYDIWHIAKGIGKKIDALAKQKDCENAGLWRRSIVNHLYWIAATAPEGDEDMLEAMWKSVSNHIQDVHDGHSELYPECAHGPLDEDEQDKEWLQPSSKVCEKLTDLLLNKSLLKDIKMISPQYQTSSLKALHSLDIIFAPKHTAFAFLAMYAR</sequence>
<name>A0AAD9PUJ1_ACRCE</name>